<proteinExistence type="predicted"/>
<reference evidence="4" key="1">
    <citation type="submission" date="2023-10" db="EMBL/GenBank/DDBJ databases">
        <authorList>
            <person name="Chen Y."/>
            <person name="Shah S."/>
            <person name="Dougan E. K."/>
            <person name="Thang M."/>
            <person name="Chan C."/>
        </authorList>
    </citation>
    <scope>NUCLEOTIDE SEQUENCE [LARGE SCALE GENOMIC DNA]</scope>
</reference>
<dbReference type="EMBL" id="CAUYUJ010014466">
    <property type="protein sequence ID" value="CAK0841583.1"/>
    <property type="molecule type" value="Genomic_DNA"/>
</dbReference>
<dbReference type="Proteomes" id="UP001189429">
    <property type="component" value="Unassembled WGS sequence"/>
</dbReference>
<feature type="repeat" description="PPR" evidence="2">
    <location>
        <begin position="137"/>
        <end position="171"/>
    </location>
</feature>
<accession>A0ABN9T8W3</accession>
<evidence type="ECO:0000313" key="4">
    <source>
        <dbReference type="EMBL" id="CAK0841583.1"/>
    </source>
</evidence>
<keyword evidence="5" id="KW-1185">Reference proteome</keyword>
<protein>
    <recommendedName>
        <fullName evidence="6">Pentacotripeptide-repeat region of PRORP domain-containing protein</fullName>
    </recommendedName>
</protein>
<organism evidence="4 5">
    <name type="scientific">Prorocentrum cordatum</name>
    <dbReference type="NCBI Taxonomy" id="2364126"/>
    <lineage>
        <taxon>Eukaryota</taxon>
        <taxon>Sar</taxon>
        <taxon>Alveolata</taxon>
        <taxon>Dinophyceae</taxon>
        <taxon>Prorocentrales</taxon>
        <taxon>Prorocentraceae</taxon>
        <taxon>Prorocentrum</taxon>
    </lineage>
</organism>
<dbReference type="PANTHER" id="PTHR47447:SF17">
    <property type="entry name" value="OS12G0638900 PROTEIN"/>
    <property type="match status" value="1"/>
</dbReference>
<feature type="repeat" description="PPR" evidence="2">
    <location>
        <begin position="34"/>
        <end position="68"/>
    </location>
</feature>
<feature type="repeat" description="PPR" evidence="2">
    <location>
        <begin position="207"/>
        <end position="241"/>
    </location>
</feature>
<dbReference type="Pfam" id="PF13812">
    <property type="entry name" value="PPR_3"/>
    <property type="match status" value="1"/>
</dbReference>
<dbReference type="PROSITE" id="PS51375">
    <property type="entry name" value="PPR"/>
    <property type="match status" value="5"/>
</dbReference>
<evidence type="ECO:0000256" key="3">
    <source>
        <dbReference type="SAM" id="MobiDB-lite"/>
    </source>
</evidence>
<gene>
    <name evidence="4" type="ORF">PCOR1329_LOCUS36749</name>
</gene>
<dbReference type="Pfam" id="PF13041">
    <property type="entry name" value="PPR_2"/>
    <property type="match status" value="1"/>
</dbReference>
<dbReference type="NCBIfam" id="TIGR00756">
    <property type="entry name" value="PPR"/>
    <property type="match status" value="4"/>
</dbReference>
<feature type="region of interest" description="Disordered" evidence="3">
    <location>
        <begin position="288"/>
        <end position="309"/>
    </location>
</feature>
<comment type="caution">
    <text evidence="4">The sequence shown here is derived from an EMBL/GenBank/DDBJ whole genome shotgun (WGS) entry which is preliminary data.</text>
</comment>
<dbReference type="Gene3D" id="1.25.40.10">
    <property type="entry name" value="Tetratricopeptide repeat domain"/>
    <property type="match status" value="2"/>
</dbReference>
<feature type="repeat" description="PPR" evidence="2">
    <location>
        <begin position="172"/>
        <end position="206"/>
    </location>
</feature>
<evidence type="ECO:0000256" key="2">
    <source>
        <dbReference type="PROSITE-ProRule" id="PRU00708"/>
    </source>
</evidence>
<sequence>MSLEASIKNCGQTKQWSAALRMLREGIQFGLQLVPSHYVAIVSACRKGGQWQHALSVFSEMLEAKLEPDSLLQRWDQRVRERRAVAAGAGTAEGDAGGEAGARRHLYNAGISACEKGGQWQPALALLSEIWEAKLPDVISYNAGISACEKGEQWELALALLSEMREAKLEPDVISYSAGISACEKGGKWQAALALLSEMREAKLEPNAISYSAGISACEKGEQWQRALALLSEMREAKLEPNAISYSAGISACEKGDQWQRALALLSEMWKAKLKPDVISYSAGPTPSATALGSVPARKASSGSGRWHC</sequence>
<evidence type="ECO:0000256" key="1">
    <source>
        <dbReference type="ARBA" id="ARBA00022737"/>
    </source>
</evidence>
<keyword evidence="1" id="KW-0677">Repeat</keyword>
<dbReference type="Pfam" id="PF01535">
    <property type="entry name" value="PPR"/>
    <property type="match status" value="1"/>
</dbReference>
<dbReference type="InterPro" id="IPR002885">
    <property type="entry name" value="PPR_rpt"/>
</dbReference>
<feature type="repeat" description="PPR" evidence="2">
    <location>
        <begin position="242"/>
        <end position="276"/>
    </location>
</feature>
<evidence type="ECO:0000313" key="5">
    <source>
        <dbReference type="Proteomes" id="UP001189429"/>
    </source>
</evidence>
<dbReference type="InterPro" id="IPR011990">
    <property type="entry name" value="TPR-like_helical_dom_sf"/>
</dbReference>
<dbReference type="PANTHER" id="PTHR47447">
    <property type="entry name" value="OS03G0856100 PROTEIN"/>
    <property type="match status" value="1"/>
</dbReference>
<name>A0ABN9T8W3_9DINO</name>
<evidence type="ECO:0008006" key="6">
    <source>
        <dbReference type="Google" id="ProtNLM"/>
    </source>
</evidence>